<accession>A0A934JQI5</accession>
<dbReference type="PANTHER" id="PTHR42770:SF7">
    <property type="entry name" value="MEMBRANE PROTEIN"/>
    <property type="match status" value="1"/>
</dbReference>
<feature type="transmembrane region" description="Helical" evidence="5">
    <location>
        <begin position="166"/>
        <end position="185"/>
    </location>
</feature>
<keyword evidence="3 5" id="KW-1133">Transmembrane helix</keyword>
<proteinExistence type="predicted"/>
<dbReference type="InterPro" id="IPR004841">
    <property type="entry name" value="AA-permease/SLC12A_dom"/>
</dbReference>
<evidence type="ECO:0000256" key="1">
    <source>
        <dbReference type="ARBA" id="ARBA00004141"/>
    </source>
</evidence>
<dbReference type="PANTHER" id="PTHR42770">
    <property type="entry name" value="AMINO ACID TRANSPORTER-RELATED"/>
    <property type="match status" value="1"/>
</dbReference>
<dbReference type="RefSeq" id="WP_337309339.1">
    <property type="nucleotide sequence ID" value="NZ_JAEKNS010000037.1"/>
</dbReference>
<feature type="domain" description="Amino acid permease/ SLC12A" evidence="6">
    <location>
        <begin position="24"/>
        <end position="420"/>
    </location>
</feature>
<feature type="transmembrane region" description="Helical" evidence="5">
    <location>
        <begin position="20"/>
        <end position="50"/>
    </location>
</feature>
<gene>
    <name evidence="7" type="ORF">JF886_02665</name>
</gene>
<feature type="transmembrane region" description="Helical" evidence="5">
    <location>
        <begin position="56"/>
        <end position="76"/>
    </location>
</feature>
<feature type="transmembrane region" description="Helical" evidence="5">
    <location>
        <begin position="405"/>
        <end position="424"/>
    </location>
</feature>
<dbReference type="Proteomes" id="UP000606991">
    <property type="component" value="Unassembled WGS sequence"/>
</dbReference>
<dbReference type="PIRSF" id="PIRSF006060">
    <property type="entry name" value="AA_transporter"/>
    <property type="match status" value="1"/>
</dbReference>
<sequence>MAVTRVEAADTSQTLQRGQLGLLGVMMPGLAQVAPAFNLFFTTAIMVGLAGSSVPLIFLISMVGMVATASSLAQFAGVYPSAGSFITYITRAIGIKVAVAVGVITLLGYIIAFAGVYIFVGSYIVQNVFGNSSIWGLTQIVTILYGALVTLPVIVGLKLGVRLTVVLYLFEVVLLLALSVTILVRGGASGLSAVPFHWPGGSSDVLVAFSLAVLAFGGFEAAAPLAEETRNPRRNVPIAVVGAVVISGFIYVLGSYALVTAFGVGNAGQLAGDANPFHTAAQSFLPALAPLITWIFLSSVTSSFVAANTQTSRVIFAGARGGLWSHALAGVNPRFRTPAAAAMAFVAPSILIGVLSTAITDPGTASGFLGTYGILGLVIMYLVANVALIVEWVRFRRRGVRKNPLLWVVTPVIGILVLAIPIWGDLRPGQPSPFSLLPLLTVGLVAVGVIYTLVLNAVRPRALERAPALLEGADSLATNPLVAT</sequence>
<dbReference type="Pfam" id="PF00324">
    <property type="entry name" value="AA_permease"/>
    <property type="match status" value="1"/>
</dbReference>
<comment type="caution">
    <text evidence="7">The sequence shown here is derived from an EMBL/GenBank/DDBJ whole genome shotgun (WGS) entry which is preliminary data.</text>
</comment>
<dbReference type="Gene3D" id="1.20.1740.10">
    <property type="entry name" value="Amino acid/polyamine transporter I"/>
    <property type="match status" value="1"/>
</dbReference>
<keyword evidence="4 5" id="KW-0472">Membrane</keyword>
<evidence type="ECO:0000256" key="2">
    <source>
        <dbReference type="ARBA" id="ARBA00022692"/>
    </source>
</evidence>
<dbReference type="InterPro" id="IPR050367">
    <property type="entry name" value="APC_superfamily"/>
</dbReference>
<evidence type="ECO:0000256" key="4">
    <source>
        <dbReference type="ARBA" id="ARBA00023136"/>
    </source>
</evidence>
<feature type="transmembrane region" description="Helical" evidence="5">
    <location>
        <begin position="436"/>
        <end position="458"/>
    </location>
</feature>
<reference evidence="7 8" key="1">
    <citation type="submission" date="2020-10" db="EMBL/GenBank/DDBJ databases">
        <title>Ca. Dormibacterota MAGs.</title>
        <authorList>
            <person name="Montgomery K."/>
        </authorList>
    </citation>
    <scope>NUCLEOTIDE SEQUENCE [LARGE SCALE GENOMIC DNA]</scope>
    <source>
        <strain evidence="7">SC8812_S17_18</strain>
    </source>
</reference>
<feature type="transmembrane region" description="Helical" evidence="5">
    <location>
        <begin position="339"/>
        <end position="359"/>
    </location>
</feature>
<evidence type="ECO:0000313" key="7">
    <source>
        <dbReference type="EMBL" id="MBJ7593756.1"/>
    </source>
</evidence>
<feature type="transmembrane region" description="Helical" evidence="5">
    <location>
        <begin position="132"/>
        <end position="154"/>
    </location>
</feature>
<evidence type="ECO:0000256" key="5">
    <source>
        <dbReference type="SAM" id="Phobius"/>
    </source>
</evidence>
<keyword evidence="2 5" id="KW-0812">Transmembrane</keyword>
<feature type="transmembrane region" description="Helical" evidence="5">
    <location>
        <begin position="238"/>
        <end position="264"/>
    </location>
</feature>
<feature type="transmembrane region" description="Helical" evidence="5">
    <location>
        <begin position="371"/>
        <end position="393"/>
    </location>
</feature>
<dbReference type="AlphaFoldDB" id="A0A934JQI5"/>
<protein>
    <submittedName>
        <fullName evidence="7">APC family permease</fullName>
    </submittedName>
</protein>
<dbReference type="GO" id="GO:0016020">
    <property type="term" value="C:membrane"/>
    <property type="evidence" value="ECO:0007669"/>
    <property type="project" value="UniProtKB-SubCell"/>
</dbReference>
<dbReference type="EMBL" id="JAEKNS010000037">
    <property type="protein sequence ID" value="MBJ7593756.1"/>
    <property type="molecule type" value="Genomic_DNA"/>
</dbReference>
<feature type="transmembrane region" description="Helical" evidence="5">
    <location>
        <begin position="205"/>
        <end position="226"/>
    </location>
</feature>
<comment type="subcellular location">
    <subcellularLocation>
        <location evidence="1">Membrane</location>
        <topology evidence="1">Multi-pass membrane protein</topology>
    </subcellularLocation>
</comment>
<feature type="transmembrane region" description="Helical" evidence="5">
    <location>
        <begin position="284"/>
        <end position="307"/>
    </location>
</feature>
<evidence type="ECO:0000256" key="3">
    <source>
        <dbReference type="ARBA" id="ARBA00022989"/>
    </source>
</evidence>
<organism evidence="7 8">
    <name type="scientific">Candidatus Aeolococcus gillhamiae</name>
    <dbReference type="NCBI Taxonomy" id="3127015"/>
    <lineage>
        <taxon>Bacteria</taxon>
        <taxon>Bacillati</taxon>
        <taxon>Candidatus Dormiibacterota</taxon>
        <taxon>Candidatus Dormibacteria</taxon>
        <taxon>Candidatus Aeolococcales</taxon>
        <taxon>Candidatus Aeolococcaceae</taxon>
        <taxon>Candidatus Aeolococcus</taxon>
    </lineage>
</organism>
<dbReference type="GO" id="GO:0055085">
    <property type="term" value="P:transmembrane transport"/>
    <property type="evidence" value="ECO:0007669"/>
    <property type="project" value="InterPro"/>
</dbReference>
<evidence type="ECO:0000313" key="8">
    <source>
        <dbReference type="Proteomes" id="UP000606991"/>
    </source>
</evidence>
<feature type="transmembrane region" description="Helical" evidence="5">
    <location>
        <begin position="97"/>
        <end position="120"/>
    </location>
</feature>
<name>A0A934JQI5_9BACT</name>
<evidence type="ECO:0000259" key="6">
    <source>
        <dbReference type="Pfam" id="PF00324"/>
    </source>
</evidence>